<dbReference type="EMBL" id="BJXA01000004">
    <property type="protein sequence ID" value="GEM36585.1"/>
    <property type="molecule type" value="Genomic_DNA"/>
</dbReference>
<name>A0A511M7F5_9NOCA</name>
<sequence length="129" mass="13702">MASDGAQEWQKLLELANAGELSLDPEVGKNLDAQCQTYLDGLDDLRDMRLEVDHVTGFGAMPSGPVLEQKFSLKAAGGGTSIEGSLQTHMEEVQLMRQVFAKAIANYHAVDEATGQKIAAIDVPGEGGS</sequence>
<dbReference type="Proteomes" id="UP000321424">
    <property type="component" value="Unassembled WGS sequence"/>
</dbReference>
<dbReference type="AlphaFoldDB" id="A0A511M7F5"/>
<gene>
    <name evidence="1" type="ORF">NN4_11040</name>
</gene>
<dbReference type="OrthoDB" id="4563448at2"/>
<keyword evidence="2" id="KW-1185">Reference proteome</keyword>
<evidence type="ECO:0000313" key="1">
    <source>
        <dbReference type="EMBL" id="GEM36585.1"/>
    </source>
</evidence>
<accession>A0A511M7F5</accession>
<proteinExistence type="predicted"/>
<organism evidence="1 2">
    <name type="scientific">Nocardia ninae NBRC 108245</name>
    <dbReference type="NCBI Taxonomy" id="1210091"/>
    <lineage>
        <taxon>Bacteria</taxon>
        <taxon>Bacillati</taxon>
        <taxon>Actinomycetota</taxon>
        <taxon>Actinomycetes</taxon>
        <taxon>Mycobacteriales</taxon>
        <taxon>Nocardiaceae</taxon>
        <taxon>Nocardia</taxon>
    </lineage>
</organism>
<comment type="caution">
    <text evidence="1">The sequence shown here is derived from an EMBL/GenBank/DDBJ whole genome shotgun (WGS) entry which is preliminary data.</text>
</comment>
<reference evidence="1 2" key="1">
    <citation type="submission" date="2019-07" db="EMBL/GenBank/DDBJ databases">
        <title>Whole genome shotgun sequence of Nocardia ninae NBRC 108245.</title>
        <authorList>
            <person name="Hosoyama A."/>
            <person name="Uohara A."/>
            <person name="Ohji S."/>
            <person name="Ichikawa N."/>
        </authorList>
    </citation>
    <scope>NUCLEOTIDE SEQUENCE [LARGE SCALE GENOMIC DNA]</scope>
    <source>
        <strain evidence="1 2">NBRC 108245</strain>
    </source>
</reference>
<evidence type="ECO:0000313" key="2">
    <source>
        <dbReference type="Proteomes" id="UP000321424"/>
    </source>
</evidence>
<dbReference type="RefSeq" id="WP_147128844.1">
    <property type="nucleotide sequence ID" value="NZ_BJXA01000004.1"/>
</dbReference>
<protein>
    <submittedName>
        <fullName evidence="1">Uncharacterized protein</fullName>
    </submittedName>
</protein>